<name>A0ABT5WFA1_9GAMM</name>
<evidence type="ECO:0000313" key="1">
    <source>
        <dbReference type="EMBL" id="MDE8602296.1"/>
    </source>
</evidence>
<keyword evidence="2" id="KW-1185">Reference proteome</keyword>
<dbReference type="EMBL" id="JAMZEG020000001">
    <property type="protein sequence ID" value="MDE8602296.1"/>
    <property type="molecule type" value="Genomic_DNA"/>
</dbReference>
<sequence>MSDKMIEDIKSGKYDRKQLENLYSNAERLNRTDLIPIIKESLKELDSRSYSKRFVKPIRDKVKEIAMEIAESENWANWENNKVGNGVKPGGEMLNGELLAEFYFSYKHDSWKKSSYLAVFQREENSAVGYTVQAHDQELVTVYSSEDAIKLFHSAIKT</sequence>
<organism evidence="1 2">
    <name type="scientific">Marinomonas maritima</name>
    <dbReference type="NCBI Taxonomy" id="2940935"/>
    <lineage>
        <taxon>Bacteria</taxon>
        <taxon>Pseudomonadati</taxon>
        <taxon>Pseudomonadota</taxon>
        <taxon>Gammaproteobacteria</taxon>
        <taxon>Oceanospirillales</taxon>
        <taxon>Oceanospirillaceae</taxon>
        <taxon>Marinomonas</taxon>
    </lineage>
</organism>
<dbReference type="Proteomes" id="UP001139522">
    <property type="component" value="Unassembled WGS sequence"/>
</dbReference>
<accession>A0ABT5WFA1</accession>
<dbReference type="RefSeq" id="WP_255894500.1">
    <property type="nucleotide sequence ID" value="NZ_JAMZEG020000001.1"/>
</dbReference>
<reference evidence="1" key="1">
    <citation type="submission" date="2023-01" db="EMBL/GenBank/DDBJ databases">
        <title>Psychroserpens sp. MSW6 and Marinomonas sp. RSW2, isolated from seawater.</title>
        <authorList>
            <person name="Kristyanto S."/>
            <person name="Jung J."/>
            <person name="Kim J.M."/>
            <person name="Jeon C.O."/>
        </authorList>
    </citation>
    <scope>NUCLEOTIDE SEQUENCE</scope>
    <source>
        <strain evidence="1">RSW2</strain>
    </source>
</reference>
<comment type="caution">
    <text evidence="1">The sequence shown here is derived from an EMBL/GenBank/DDBJ whole genome shotgun (WGS) entry which is preliminary data.</text>
</comment>
<proteinExistence type="predicted"/>
<protein>
    <submittedName>
        <fullName evidence="1">Uncharacterized protein</fullName>
    </submittedName>
</protein>
<evidence type="ECO:0000313" key="2">
    <source>
        <dbReference type="Proteomes" id="UP001139522"/>
    </source>
</evidence>
<gene>
    <name evidence="1" type="ORF">M3I01_005045</name>
</gene>